<keyword evidence="1" id="KW-0732">Signal</keyword>
<feature type="chain" id="PRO_5019186687" evidence="1">
    <location>
        <begin position="20"/>
        <end position="307"/>
    </location>
</feature>
<dbReference type="Pfam" id="PF00756">
    <property type="entry name" value="Esterase"/>
    <property type="match status" value="1"/>
</dbReference>
<evidence type="ECO:0000256" key="1">
    <source>
        <dbReference type="SAM" id="SignalP"/>
    </source>
</evidence>
<dbReference type="EMBL" id="QRZF01000024">
    <property type="protein sequence ID" value="RGV48266.1"/>
    <property type="molecule type" value="Genomic_DNA"/>
</dbReference>
<name>A0A412XSV2_9BACE</name>
<dbReference type="AlphaFoldDB" id="A0A412XSV2"/>
<dbReference type="PANTHER" id="PTHR48098:SF6">
    <property type="entry name" value="FERRI-BACILLIBACTIN ESTERASE BESA"/>
    <property type="match status" value="1"/>
</dbReference>
<dbReference type="Proteomes" id="UP000283850">
    <property type="component" value="Unassembled WGS sequence"/>
</dbReference>
<dbReference type="InterPro" id="IPR050583">
    <property type="entry name" value="Mycobacterial_A85_antigen"/>
</dbReference>
<organism evidence="2 3">
    <name type="scientific">Bacteroides intestinalis</name>
    <dbReference type="NCBI Taxonomy" id="329854"/>
    <lineage>
        <taxon>Bacteria</taxon>
        <taxon>Pseudomonadati</taxon>
        <taxon>Bacteroidota</taxon>
        <taxon>Bacteroidia</taxon>
        <taxon>Bacteroidales</taxon>
        <taxon>Bacteroidaceae</taxon>
        <taxon>Bacteroides</taxon>
    </lineage>
</organism>
<evidence type="ECO:0000313" key="3">
    <source>
        <dbReference type="Proteomes" id="UP000283850"/>
    </source>
</evidence>
<dbReference type="RefSeq" id="WP_118421102.1">
    <property type="nucleotide sequence ID" value="NZ_QRZF01000024.1"/>
</dbReference>
<dbReference type="InterPro" id="IPR029058">
    <property type="entry name" value="AB_hydrolase_fold"/>
</dbReference>
<proteinExistence type="predicted"/>
<dbReference type="InterPro" id="IPR000801">
    <property type="entry name" value="Esterase-like"/>
</dbReference>
<comment type="caution">
    <text evidence="2">The sequence shown here is derived from an EMBL/GenBank/DDBJ whole genome shotgun (WGS) entry which is preliminary data.</text>
</comment>
<protein>
    <submittedName>
        <fullName evidence="2">Esterase</fullName>
    </submittedName>
</protein>
<feature type="signal peptide" evidence="1">
    <location>
        <begin position="1"/>
        <end position="19"/>
    </location>
</feature>
<sequence>MKHKVCIFLILLMAQLTWANPINNKAIKVENAVKVSAGSIERYLFHSDFVDERNVDIWLPDGYTPTKKYAVLYMHDGQMLYDSSRAWNAKEWDIDTTIDKLIKKGKIREVIVVGIYNNSNKRHIEYFPQKAIDNIAAPEYQKVMDLMPGGPLADNYLKFIISELKPFIDATYSTKPDQKNTFIAGSSMGGLISMYAICEYPQIFSGAGCLSTHWIGTFDNNKEIPAAFNEYLKQHLPSPRNHKIYFDHGTVGLDANYPEFQKMIDATVKTAGYTDKSLMTLEFPGDDHNETCWAARLHIPLIFLLKK</sequence>
<accession>A0A412XSV2</accession>
<gene>
    <name evidence="2" type="ORF">DWW10_22660</name>
</gene>
<dbReference type="PANTHER" id="PTHR48098">
    <property type="entry name" value="ENTEROCHELIN ESTERASE-RELATED"/>
    <property type="match status" value="1"/>
</dbReference>
<dbReference type="Gene3D" id="3.40.50.1820">
    <property type="entry name" value="alpha/beta hydrolase"/>
    <property type="match status" value="1"/>
</dbReference>
<evidence type="ECO:0000313" key="2">
    <source>
        <dbReference type="EMBL" id="RGV48266.1"/>
    </source>
</evidence>
<reference evidence="2 3" key="1">
    <citation type="submission" date="2018-08" db="EMBL/GenBank/DDBJ databases">
        <title>A genome reference for cultivated species of the human gut microbiota.</title>
        <authorList>
            <person name="Zou Y."/>
            <person name="Xue W."/>
            <person name="Luo G."/>
        </authorList>
    </citation>
    <scope>NUCLEOTIDE SEQUENCE [LARGE SCALE GENOMIC DNA]</scope>
    <source>
        <strain evidence="2 3">AF14-32</strain>
    </source>
</reference>
<dbReference type="SUPFAM" id="SSF53474">
    <property type="entry name" value="alpha/beta-Hydrolases"/>
    <property type="match status" value="1"/>
</dbReference>